<evidence type="ECO:0000256" key="1">
    <source>
        <dbReference type="SAM" id="MobiDB-lite"/>
    </source>
</evidence>
<feature type="region of interest" description="Disordered" evidence="1">
    <location>
        <begin position="25"/>
        <end position="50"/>
    </location>
</feature>
<dbReference type="Proteomes" id="UP000635245">
    <property type="component" value="Unassembled WGS sequence"/>
</dbReference>
<dbReference type="EMBL" id="JAENJH010000003">
    <property type="protein sequence ID" value="MBK1785725.1"/>
    <property type="molecule type" value="Genomic_DNA"/>
</dbReference>
<feature type="signal peptide" evidence="2">
    <location>
        <begin position="1"/>
        <end position="25"/>
    </location>
</feature>
<proteinExistence type="predicted"/>
<feature type="compositionally biased region" description="Low complexity" evidence="1">
    <location>
        <begin position="25"/>
        <end position="43"/>
    </location>
</feature>
<evidence type="ECO:0000313" key="4">
    <source>
        <dbReference type="Proteomes" id="UP000635245"/>
    </source>
</evidence>
<dbReference type="PROSITE" id="PS51257">
    <property type="entry name" value="PROKAR_LIPOPROTEIN"/>
    <property type="match status" value="1"/>
</dbReference>
<feature type="chain" id="PRO_5038362523" evidence="2">
    <location>
        <begin position="26"/>
        <end position="214"/>
    </location>
</feature>
<keyword evidence="2" id="KW-0732">Signal</keyword>
<protein>
    <submittedName>
        <fullName evidence="3">DUF3558 domain-containing protein</fullName>
    </submittedName>
</protein>
<keyword evidence="4" id="KW-1185">Reference proteome</keyword>
<name>A0A934V613_9PSEU</name>
<evidence type="ECO:0000313" key="3">
    <source>
        <dbReference type="EMBL" id="MBK1785725.1"/>
    </source>
</evidence>
<accession>A0A934V613</accession>
<dbReference type="InterPro" id="IPR024520">
    <property type="entry name" value="DUF3558"/>
</dbReference>
<reference evidence="3" key="1">
    <citation type="submission" date="2020-12" db="EMBL/GenBank/DDBJ databases">
        <title>Prauserella sp. ASG 168, a novel actinomycete isolated from cave rock.</title>
        <authorList>
            <person name="Suriyachadkun C."/>
        </authorList>
    </citation>
    <scope>NUCLEOTIDE SEQUENCE</scope>
    <source>
        <strain evidence="3">ASG 168</strain>
    </source>
</reference>
<comment type="caution">
    <text evidence="3">The sequence shown here is derived from an EMBL/GenBank/DDBJ whole genome shotgun (WGS) entry which is preliminary data.</text>
</comment>
<dbReference type="Pfam" id="PF12079">
    <property type="entry name" value="DUF3558"/>
    <property type="match status" value="1"/>
</dbReference>
<organism evidence="3 4">
    <name type="scientific">Prauserella cavernicola</name>
    <dbReference type="NCBI Taxonomy" id="2800127"/>
    <lineage>
        <taxon>Bacteria</taxon>
        <taxon>Bacillati</taxon>
        <taxon>Actinomycetota</taxon>
        <taxon>Actinomycetes</taxon>
        <taxon>Pseudonocardiales</taxon>
        <taxon>Pseudonocardiaceae</taxon>
        <taxon>Prauserella</taxon>
    </lineage>
</organism>
<evidence type="ECO:0000256" key="2">
    <source>
        <dbReference type="SAM" id="SignalP"/>
    </source>
</evidence>
<gene>
    <name evidence="3" type="ORF">JHE00_15445</name>
</gene>
<sequence length="214" mass="22361">MTAMRRLPILASGLALLLAAGCTQTEGGTPAAETPSAATSGTADSPADEVPVVTEPLDPSAYLDDPCRLAPQAVLANLGFEKPGETQNEANNSATELTGPGCSWSNRGSAEMIAIGVQTEARKDGPGGLRHGYQLYTSGEWFGFWEFTTVDDYPAAYADVDDRRDRGQCNLMVGIADDLSFYVAASGYFDEPDKACESAHSVAGAVIDTLKGGS</sequence>
<dbReference type="AlphaFoldDB" id="A0A934V613"/>